<comment type="caution">
    <text evidence="5">The sequence shown here is derived from an EMBL/GenBank/DDBJ whole genome shotgun (WGS) entry which is preliminary data.</text>
</comment>
<dbReference type="InterPro" id="IPR000524">
    <property type="entry name" value="Tscrpt_reg_HTH_GntR"/>
</dbReference>
<dbReference type="SMART" id="SM00895">
    <property type="entry name" value="FCD"/>
    <property type="match status" value="1"/>
</dbReference>
<dbReference type="Pfam" id="PF07729">
    <property type="entry name" value="FCD"/>
    <property type="match status" value="1"/>
</dbReference>
<evidence type="ECO:0000313" key="6">
    <source>
        <dbReference type="Proteomes" id="UP000282312"/>
    </source>
</evidence>
<dbReference type="GO" id="GO:0003700">
    <property type="term" value="F:DNA-binding transcription factor activity"/>
    <property type="evidence" value="ECO:0007669"/>
    <property type="project" value="InterPro"/>
</dbReference>
<dbReference type="Proteomes" id="UP000282312">
    <property type="component" value="Unassembled WGS sequence"/>
</dbReference>
<dbReference type="InterPro" id="IPR011711">
    <property type="entry name" value="GntR_C"/>
</dbReference>
<dbReference type="PROSITE" id="PS50949">
    <property type="entry name" value="HTH_GNTR"/>
    <property type="match status" value="1"/>
</dbReference>
<evidence type="ECO:0000256" key="2">
    <source>
        <dbReference type="ARBA" id="ARBA00023125"/>
    </source>
</evidence>
<dbReference type="GO" id="GO:0003677">
    <property type="term" value="F:DNA binding"/>
    <property type="evidence" value="ECO:0007669"/>
    <property type="project" value="UniProtKB-KW"/>
</dbReference>
<reference evidence="5 6" key="1">
    <citation type="submission" date="2018-05" db="EMBL/GenBank/DDBJ databases">
        <title>Micromonospora from Atacama Desert.</title>
        <authorList>
            <person name="Carro L."/>
            <person name="Goodfellow M."/>
            <person name="Klenk H.-P."/>
        </authorList>
    </citation>
    <scope>NUCLEOTIDE SEQUENCE [LARGE SCALE GENOMIC DNA]</scope>
    <source>
        <strain evidence="5 6">LB39</strain>
    </source>
</reference>
<sequence length="239" mass="25972">MTQQEPREGRLRPARRLTLTEDVYESIKTLVMDHILPPGERVNIDALARELDVSPTPVREALARLEADGLVRKRPLSGYTTTPLLSRAEFDDLFAVRQLLEGATAGRAATHASVEARQRISAEAAASIDVEAGDGYRRHAAFTALDATFHDLIAEASGSPLLRDTITRLHSHLHLHRLYFPVTGALDTNTEHQRIAAAIVAGDAAAATAAMRAHLSAARERHLPAFDRLPAPAAPRDPA</sequence>
<dbReference type="PANTHER" id="PTHR43537">
    <property type="entry name" value="TRANSCRIPTIONAL REGULATOR, GNTR FAMILY"/>
    <property type="match status" value="1"/>
</dbReference>
<dbReference type="SMART" id="SM00345">
    <property type="entry name" value="HTH_GNTR"/>
    <property type="match status" value="1"/>
</dbReference>
<dbReference type="SUPFAM" id="SSF46785">
    <property type="entry name" value="Winged helix' DNA-binding domain"/>
    <property type="match status" value="1"/>
</dbReference>
<dbReference type="RefSeq" id="WP_124778123.1">
    <property type="nucleotide sequence ID" value="NZ_QGSZ01000369.1"/>
</dbReference>
<organism evidence="5 6">
    <name type="scientific">Micromonospora inaquosa</name>
    <dbReference type="NCBI Taxonomy" id="2203716"/>
    <lineage>
        <taxon>Bacteria</taxon>
        <taxon>Bacillati</taxon>
        <taxon>Actinomycetota</taxon>
        <taxon>Actinomycetes</taxon>
        <taxon>Micromonosporales</taxon>
        <taxon>Micromonosporaceae</taxon>
        <taxon>Micromonospora</taxon>
    </lineage>
</organism>
<evidence type="ECO:0000313" key="5">
    <source>
        <dbReference type="EMBL" id="RQW95021.1"/>
    </source>
</evidence>
<keyword evidence="6" id="KW-1185">Reference proteome</keyword>
<keyword evidence="3" id="KW-0804">Transcription</keyword>
<evidence type="ECO:0000256" key="3">
    <source>
        <dbReference type="ARBA" id="ARBA00023163"/>
    </source>
</evidence>
<dbReference type="CDD" id="cd07377">
    <property type="entry name" value="WHTH_GntR"/>
    <property type="match status" value="1"/>
</dbReference>
<gene>
    <name evidence="5" type="ORF">DLJ59_33565</name>
</gene>
<feature type="domain" description="HTH gntR-type" evidence="4">
    <location>
        <begin position="17"/>
        <end position="84"/>
    </location>
</feature>
<name>A0A3N9W2T7_9ACTN</name>
<dbReference type="InterPro" id="IPR008920">
    <property type="entry name" value="TF_FadR/GntR_C"/>
</dbReference>
<proteinExistence type="predicted"/>
<dbReference type="InterPro" id="IPR036390">
    <property type="entry name" value="WH_DNA-bd_sf"/>
</dbReference>
<dbReference type="PANTHER" id="PTHR43537:SF24">
    <property type="entry name" value="GLUCONATE OPERON TRANSCRIPTIONAL REPRESSOR"/>
    <property type="match status" value="1"/>
</dbReference>
<dbReference type="InterPro" id="IPR036388">
    <property type="entry name" value="WH-like_DNA-bd_sf"/>
</dbReference>
<accession>A0A3N9W2T7</accession>
<evidence type="ECO:0000259" key="4">
    <source>
        <dbReference type="PROSITE" id="PS50949"/>
    </source>
</evidence>
<keyword evidence="2" id="KW-0238">DNA-binding</keyword>
<dbReference type="Gene3D" id="1.10.10.10">
    <property type="entry name" value="Winged helix-like DNA-binding domain superfamily/Winged helix DNA-binding domain"/>
    <property type="match status" value="1"/>
</dbReference>
<dbReference type="AlphaFoldDB" id="A0A3N9W2T7"/>
<dbReference type="SUPFAM" id="SSF48008">
    <property type="entry name" value="GntR ligand-binding domain-like"/>
    <property type="match status" value="1"/>
</dbReference>
<evidence type="ECO:0000256" key="1">
    <source>
        <dbReference type="ARBA" id="ARBA00023015"/>
    </source>
</evidence>
<dbReference type="EMBL" id="QGSZ01000369">
    <property type="protein sequence ID" value="RQW95021.1"/>
    <property type="molecule type" value="Genomic_DNA"/>
</dbReference>
<keyword evidence="1" id="KW-0805">Transcription regulation</keyword>
<dbReference type="OrthoDB" id="3289286at2"/>
<protein>
    <submittedName>
        <fullName evidence="5">GntR family transcriptional regulator</fullName>
    </submittedName>
</protein>
<dbReference type="Pfam" id="PF00392">
    <property type="entry name" value="GntR"/>
    <property type="match status" value="1"/>
</dbReference>
<dbReference type="Gene3D" id="1.20.120.530">
    <property type="entry name" value="GntR ligand-binding domain-like"/>
    <property type="match status" value="1"/>
</dbReference>